<dbReference type="PANTHER" id="PTHR10151">
    <property type="entry name" value="ECTONUCLEOTIDE PYROPHOSPHATASE/PHOSPHODIESTERASE"/>
    <property type="match status" value="1"/>
</dbReference>
<accession>A0ABW4WWP2</accession>
<dbReference type="EMBL" id="JBHUHV010000026">
    <property type="protein sequence ID" value="MFD2067027.1"/>
    <property type="molecule type" value="Genomic_DNA"/>
</dbReference>
<feature type="signal peptide" evidence="1">
    <location>
        <begin position="1"/>
        <end position="24"/>
    </location>
</feature>
<organism evidence="2 3">
    <name type="scientific">Pontibacter silvestris</name>
    <dbReference type="NCBI Taxonomy" id="2305183"/>
    <lineage>
        <taxon>Bacteria</taxon>
        <taxon>Pseudomonadati</taxon>
        <taxon>Bacteroidota</taxon>
        <taxon>Cytophagia</taxon>
        <taxon>Cytophagales</taxon>
        <taxon>Hymenobacteraceae</taxon>
        <taxon>Pontibacter</taxon>
    </lineage>
</organism>
<comment type="caution">
    <text evidence="2">The sequence shown here is derived from an EMBL/GenBank/DDBJ whole genome shotgun (WGS) entry which is preliminary data.</text>
</comment>
<proteinExistence type="predicted"/>
<dbReference type="RefSeq" id="WP_229963076.1">
    <property type="nucleotide sequence ID" value="NZ_JAJJWI010000049.1"/>
</dbReference>
<evidence type="ECO:0000313" key="2">
    <source>
        <dbReference type="EMBL" id="MFD2067027.1"/>
    </source>
</evidence>
<dbReference type="InterPro" id="IPR002591">
    <property type="entry name" value="Phosphodiest/P_Trfase"/>
</dbReference>
<dbReference type="InterPro" id="IPR017850">
    <property type="entry name" value="Alkaline_phosphatase_core_sf"/>
</dbReference>
<reference evidence="3" key="1">
    <citation type="journal article" date="2019" name="Int. J. Syst. Evol. Microbiol.">
        <title>The Global Catalogue of Microorganisms (GCM) 10K type strain sequencing project: providing services to taxonomists for standard genome sequencing and annotation.</title>
        <authorList>
            <consortium name="The Broad Institute Genomics Platform"/>
            <consortium name="The Broad Institute Genome Sequencing Center for Infectious Disease"/>
            <person name="Wu L."/>
            <person name="Ma J."/>
        </authorList>
    </citation>
    <scope>NUCLEOTIDE SEQUENCE [LARGE SCALE GENOMIC DNA]</scope>
    <source>
        <strain evidence="3">JCM 16545</strain>
    </source>
</reference>
<protein>
    <submittedName>
        <fullName evidence="2">Alkaline phosphatase family protein</fullName>
    </submittedName>
</protein>
<dbReference type="Pfam" id="PF01663">
    <property type="entry name" value="Phosphodiest"/>
    <property type="match status" value="1"/>
</dbReference>
<name>A0ABW4WWP2_9BACT</name>
<dbReference type="PANTHER" id="PTHR10151:SF120">
    <property type="entry name" value="BIS(5'-ADENOSYL)-TRIPHOSPHATASE"/>
    <property type="match status" value="1"/>
</dbReference>
<gene>
    <name evidence="2" type="ORF">ACFSKU_09035</name>
</gene>
<dbReference type="SUPFAM" id="SSF53649">
    <property type="entry name" value="Alkaline phosphatase-like"/>
    <property type="match status" value="1"/>
</dbReference>
<keyword evidence="1" id="KW-0732">Signal</keyword>
<evidence type="ECO:0000313" key="3">
    <source>
        <dbReference type="Proteomes" id="UP001597369"/>
    </source>
</evidence>
<evidence type="ECO:0000256" key="1">
    <source>
        <dbReference type="SAM" id="SignalP"/>
    </source>
</evidence>
<feature type="chain" id="PRO_5045104356" evidence="1">
    <location>
        <begin position="25"/>
        <end position="426"/>
    </location>
</feature>
<keyword evidence="3" id="KW-1185">Reference proteome</keyword>
<dbReference type="Gene3D" id="3.40.720.10">
    <property type="entry name" value="Alkaline Phosphatase, subunit A"/>
    <property type="match status" value="1"/>
</dbReference>
<dbReference type="Proteomes" id="UP001597369">
    <property type="component" value="Unassembled WGS sequence"/>
</dbReference>
<sequence length="426" mass="48461">MKINGHIFLKKLLLIMCLLPVLTAAQSGKKKVVFIIVDGIPADVLEKQHTPNIDRVAAVGGYTRAYVGGERGGYSQTPTISAVGYNSLLTGTWVNKHNVWDNNIEAPNYNYWSIFRHLKAQYPEKKLAIFSSWLDNRTKLVGEGLSQTGNIRIDYKVDGLELDTVSFPHDEARDFMHQIDERVANEATDHIWNHAPDLSWVYLEYPDDMGHYYGDSEQLNKAVEYADDQIGRIWKAIEYRKQKHQEDWLLVITTDHGRDSTSGRHHGGQSDRERTTWMVTNARDLNAHFKDGQPGIVDIMPSITRFMDLSIPREALMETDGVPFIGAVSAVQPTAVYQNGEIQLTWKALEKKGKMKVWLASTNNYKAGGKDEYKLLKTVPTRNEKVTIPVNGYNYYKIVLEAPHNFLNKWITLDMNGRIGNNQKPN</sequence>